<organism evidence="1 2">
    <name type="scientific">Zopfia rhizophila CBS 207.26</name>
    <dbReference type="NCBI Taxonomy" id="1314779"/>
    <lineage>
        <taxon>Eukaryota</taxon>
        <taxon>Fungi</taxon>
        <taxon>Dikarya</taxon>
        <taxon>Ascomycota</taxon>
        <taxon>Pezizomycotina</taxon>
        <taxon>Dothideomycetes</taxon>
        <taxon>Dothideomycetes incertae sedis</taxon>
        <taxon>Zopfiaceae</taxon>
        <taxon>Zopfia</taxon>
    </lineage>
</organism>
<dbReference type="AlphaFoldDB" id="A0A6A6DYG2"/>
<sequence>MGKSTVAWTYAKYLGKIGLFRRTVIQVTARKLMNTKSHYVIDELAGEAAGGRGGISFHNRTCSLLCLHSNNPRPCWSAKPRQLVKAPEILDYILALTKSYIGKLFSSSLVTKRIWKHSSAMNAVFPVACRTLFNFRLYRRGTASDFDIPDPLWYRQRMKAEGGLHGLYVRAFIRSVTHQRGTVGYGNVRTLQNEFANVSHLRVFKRSARMEWNQMIGSSHVRIF</sequence>
<evidence type="ECO:0000313" key="2">
    <source>
        <dbReference type="Proteomes" id="UP000800200"/>
    </source>
</evidence>
<dbReference type="Proteomes" id="UP000800200">
    <property type="component" value="Unassembled WGS sequence"/>
</dbReference>
<evidence type="ECO:0000313" key="1">
    <source>
        <dbReference type="EMBL" id="KAF2183815.1"/>
    </source>
</evidence>
<keyword evidence="2" id="KW-1185">Reference proteome</keyword>
<proteinExistence type="predicted"/>
<name>A0A6A6DYG2_9PEZI</name>
<protein>
    <submittedName>
        <fullName evidence="1">Uncharacterized protein</fullName>
    </submittedName>
</protein>
<reference evidence="1" key="1">
    <citation type="journal article" date="2020" name="Stud. Mycol.">
        <title>101 Dothideomycetes genomes: a test case for predicting lifestyles and emergence of pathogens.</title>
        <authorList>
            <person name="Haridas S."/>
            <person name="Albert R."/>
            <person name="Binder M."/>
            <person name="Bloem J."/>
            <person name="Labutti K."/>
            <person name="Salamov A."/>
            <person name="Andreopoulos B."/>
            <person name="Baker S."/>
            <person name="Barry K."/>
            <person name="Bills G."/>
            <person name="Bluhm B."/>
            <person name="Cannon C."/>
            <person name="Castanera R."/>
            <person name="Culley D."/>
            <person name="Daum C."/>
            <person name="Ezra D."/>
            <person name="Gonzalez J."/>
            <person name="Henrissat B."/>
            <person name="Kuo A."/>
            <person name="Liang C."/>
            <person name="Lipzen A."/>
            <person name="Lutzoni F."/>
            <person name="Magnuson J."/>
            <person name="Mondo S."/>
            <person name="Nolan M."/>
            <person name="Ohm R."/>
            <person name="Pangilinan J."/>
            <person name="Park H.-J."/>
            <person name="Ramirez L."/>
            <person name="Alfaro M."/>
            <person name="Sun H."/>
            <person name="Tritt A."/>
            <person name="Yoshinaga Y."/>
            <person name="Zwiers L.-H."/>
            <person name="Turgeon B."/>
            <person name="Goodwin S."/>
            <person name="Spatafora J."/>
            <person name="Crous P."/>
            <person name="Grigoriev I."/>
        </authorList>
    </citation>
    <scope>NUCLEOTIDE SEQUENCE</scope>
    <source>
        <strain evidence="1">CBS 207.26</strain>
    </source>
</reference>
<dbReference type="EMBL" id="ML994640">
    <property type="protein sequence ID" value="KAF2183815.1"/>
    <property type="molecule type" value="Genomic_DNA"/>
</dbReference>
<gene>
    <name evidence="1" type="ORF">K469DRAFT_689576</name>
</gene>
<accession>A0A6A6DYG2</accession>